<dbReference type="InterPro" id="IPR003918">
    <property type="entry name" value="NADH_UbQ_OxRdtase"/>
</dbReference>
<dbReference type="InterPro" id="IPR010227">
    <property type="entry name" value="NADH_Q_OxRdtase_chainM/4"/>
</dbReference>
<protein>
    <recommendedName>
        <fullName evidence="7">NADH-ubiquinone oxidoreductase chain 4</fullName>
        <ecNumber evidence="7">7.1.1.2</ecNumber>
    </recommendedName>
</protein>
<proteinExistence type="inferred from homology"/>
<comment type="function">
    <text evidence="1">Core subunit of the mitochondrial membrane respiratory chain NADH dehydrogenase (Complex I) that is believed to belong to the minimal assembly required for catalysis. Complex I functions in the transfer of electrons from NADH to the respiratory chain. The immediate electron acceptor for the enzyme is believed to be ubiquinone.</text>
</comment>
<dbReference type="GO" id="GO:0008137">
    <property type="term" value="F:NADH dehydrogenase (ubiquinone) activity"/>
    <property type="evidence" value="ECO:0007669"/>
    <property type="project" value="UniProtKB-UniRule"/>
</dbReference>
<feature type="transmembrane region" description="Helical" evidence="7">
    <location>
        <begin position="295"/>
        <end position="315"/>
    </location>
</feature>
<geneLocation type="mitochondrion" evidence="10"/>
<sequence length="478" mass="52174">MLLLLSLSPLVGSVVCFALPPVAAGRLGVFISSIVFALSLVLWALFDNLDPRYQFVESVSWFASSGVALRLGIDGISLYLILLTTLLVPICLSSSLSYLSGRSNLFVAVFLLMESLLIAAFSVLDLIAFYAFFEGILIPMFLLIGIWGSRSRKLRAAYYLFYYTLVGSILMLLGLLYMYSELGTTCVYALHAHSFSETEQLILWLLVFIAFAVKVPVVPFHIWLPEAHVEAPTSGSVILAGILLKLGGYGFLRFVLPVFPEASSYYVPLVLTLGSVSVVYSSLTTLRQVDLKKIIAYSSVAHMSLGLIGLFSLNIQGLEGSILLMIGHGVVSSALFLIVGVLYDRFHTRLVRYYGGLTQVMPAFSACFLFFSLANMGLPGTSNFVGEILVFLGLIQRSLFAGVLASLGMVLGAAYSLWLYNRVCFGALKTRYAGLFPDLTQHEVFVLGYLILLSLGLGLYPQPVMSAIHCSASLILRV</sequence>
<feature type="transmembrane region" description="Helical" evidence="7">
    <location>
        <begin position="398"/>
        <end position="421"/>
    </location>
</feature>
<feature type="domain" description="NADH:quinone oxidoreductase/Mrp antiporter transmembrane" evidence="9">
    <location>
        <begin position="125"/>
        <end position="411"/>
    </location>
</feature>
<feature type="transmembrane region" description="Helical" evidence="7">
    <location>
        <begin position="321"/>
        <end position="343"/>
    </location>
</feature>
<keyword evidence="7" id="KW-0813">Transport</keyword>
<feature type="transmembrane region" description="Helical" evidence="7">
    <location>
        <begin position="79"/>
        <end position="98"/>
    </location>
</feature>
<dbReference type="PRINTS" id="PR01437">
    <property type="entry name" value="NUOXDRDTASE4"/>
</dbReference>
<dbReference type="NCBIfam" id="TIGR01972">
    <property type="entry name" value="NDH_I_M"/>
    <property type="match status" value="1"/>
</dbReference>
<evidence type="ECO:0000256" key="1">
    <source>
        <dbReference type="ARBA" id="ARBA00003257"/>
    </source>
</evidence>
<comment type="subcellular location">
    <subcellularLocation>
        <location evidence="2">Membrane</location>
        <topology evidence="2">Multi-pass membrane protein</topology>
    </subcellularLocation>
    <subcellularLocation>
        <location evidence="7">Mitochondrion membrane</location>
        <topology evidence="7">Multi-pass membrane protein</topology>
    </subcellularLocation>
</comment>
<feature type="signal peptide" evidence="8">
    <location>
        <begin position="1"/>
        <end position="18"/>
    </location>
</feature>
<dbReference type="GO" id="GO:0048039">
    <property type="term" value="F:ubiquinone binding"/>
    <property type="evidence" value="ECO:0007669"/>
    <property type="project" value="TreeGrafter"/>
</dbReference>
<gene>
    <name evidence="10" type="primary">nad4</name>
    <name evidence="10" type="ORF">AN617_41</name>
</gene>
<dbReference type="EC" id="7.1.1.2" evidence="7"/>
<keyword evidence="7" id="KW-0679">Respiratory chain</keyword>
<feature type="transmembrane region" description="Helical" evidence="7">
    <location>
        <begin position="200"/>
        <end position="224"/>
    </location>
</feature>
<comment type="function">
    <text evidence="7">Core subunit of the mitochondrial membrane respiratory chain NADH dehydrogenase (Complex I) which catalyzes electron transfer from NADH through the respiratory chain, using ubiquinone as an electron acceptor. Essential for the catalytic activity and assembly of complex I.</text>
</comment>
<keyword evidence="7" id="KW-0830">Ubiquinone</keyword>
<dbReference type="GO" id="GO:0042773">
    <property type="term" value="P:ATP synthesis coupled electron transport"/>
    <property type="evidence" value="ECO:0007669"/>
    <property type="project" value="InterPro"/>
</dbReference>
<evidence type="ECO:0000256" key="3">
    <source>
        <dbReference type="ARBA" id="ARBA00009025"/>
    </source>
</evidence>
<reference evidence="10" key="1">
    <citation type="journal article" date="2016" name="Sci. Rep.">
        <title>Comparative genomics of mitochondria in chlorarachniophyte algae: endosymbiotic gene transfer and organellar genome dynamics.</title>
        <authorList>
            <person name="Tanifuji G."/>
            <person name="Archibald J.M."/>
            <person name="Hashimoto T."/>
        </authorList>
    </citation>
    <scope>NUCLEOTIDE SEQUENCE</scope>
    <source>
        <strain evidence="10">CCMP622</strain>
    </source>
</reference>
<dbReference type="GO" id="GO:0015990">
    <property type="term" value="P:electron transport coupled proton transport"/>
    <property type="evidence" value="ECO:0007669"/>
    <property type="project" value="TreeGrafter"/>
</dbReference>
<dbReference type="EMBL" id="KT806043">
    <property type="protein sequence ID" value="AMN87090.1"/>
    <property type="molecule type" value="Genomic_DNA"/>
</dbReference>
<name>A0A140GYR8_9EUKA</name>
<comment type="similarity">
    <text evidence="3 7">Belongs to the complex I subunit 4 family.</text>
</comment>
<dbReference type="InterPro" id="IPR001750">
    <property type="entry name" value="ND/Mrp_TM"/>
</dbReference>
<dbReference type="GO" id="GO:0003954">
    <property type="term" value="F:NADH dehydrogenase activity"/>
    <property type="evidence" value="ECO:0007669"/>
    <property type="project" value="TreeGrafter"/>
</dbReference>
<evidence type="ECO:0000313" key="10">
    <source>
        <dbReference type="EMBL" id="AMN87090.1"/>
    </source>
</evidence>
<evidence type="ECO:0000256" key="5">
    <source>
        <dbReference type="ARBA" id="ARBA00022989"/>
    </source>
</evidence>
<accession>A0A140GYR8</accession>
<dbReference type="PANTHER" id="PTHR43507:SF1">
    <property type="entry name" value="NADH-UBIQUINONE OXIDOREDUCTASE CHAIN 4"/>
    <property type="match status" value="1"/>
</dbReference>
<evidence type="ECO:0000256" key="7">
    <source>
        <dbReference type="RuleBase" id="RU003297"/>
    </source>
</evidence>
<keyword evidence="7" id="KW-0249">Electron transport</keyword>
<evidence type="ECO:0000256" key="6">
    <source>
        <dbReference type="ARBA" id="ARBA00023136"/>
    </source>
</evidence>
<evidence type="ECO:0000256" key="2">
    <source>
        <dbReference type="ARBA" id="ARBA00004141"/>
    </source>
</evidence>
<evidence type="ECO:0000256" key="4">
    <source>
        <dbReference type="ARBA" id="ARBA00022692"/>
    </source>
</evidence>
<feature type="transmembrane region" description="Helical" evidence="7">
    <location>
        <begin position="105"/>
        <end position="123"/>
    </location>
</feature>
<dbReference type="RefSeq" id="YP_009240009.1">
    <property type="nucleotide sequence ID" value="NC_029731.1"/>
</dbReference>
<dbReference type="GeneID" id="27074338"/>
<keyword evidence="7 10" id="KW-0496">Mitochondrion</keyword>
<dbReference type="Pfam" id="PF00361">
    <property type="entry name" value="Proton_antipo_M"/>
    <property type="match status" value="1"/>
</dbReference>
<keyword evidence="6 7" id="KW-0472">Membrane</keyword>
<dbReference type="PANTHER" id="PTHR43507">
    <property type="entry name" value="NADH-UBIQUINONE OXIDOREDUCTASE CHAIN 4"/>
    <property type="match status" value="1"/>
</dbReference>
<keyword evidence="8" id="KW-0732">Signal</keyword>
<dbReference type="GO" id="GO:0031966">
    <property type="term" value="C:mitochondrial membrane"/>
    <property type="evidence" value="ECO:0007669"/>
    <property type="project" value="UniProtKB-SubCell"/>
</dbReference>
<dbReference type="AlphaFoldDB" id="A0A140GYR8"/>
<feature type="transmembrane region" description="Helical" evidence="7">
    <location>
        <begin position="129"/>
        <end position="148"/>
    </location>
</feature>
<keyword evidence="5 7" id="KW-1133">Transmembrane helix</keyword>
<feature type="transmembrane region" description="Helical" evidence="7">
    <location>
        <begin position="28"/>
        <end position="46"/>
    </location>
</feature>
<feature type="transmembrane region" description="Helical" evidence="7">
    <location>
        <begin position="442"/>
        <end position="460"/>
    </location>
</feature>
<feature type="chain" id="PRO_5007302511" description="NADH-ubiquinone oxidoreductase chain 4" evidence="8">
    <location>
        <begin position="19"/>
        <end position="478"/>
    </location>
</feature>
<comment type="catalytic activity">
    <reaction evidence="7">
        <text>a ubiquinone + NADH + 5 H(+)(in) = a ubiquinol + NAD(+) + 4 H(+)(out)</text>
        <dbReference type="Rhea" id="RHEA:29091"/>
        <dbReference type="Rhea" id="RHEA-COMP:9565"/>
        <dbReference type="Rhea" id="RHEA-COMP:9566"/>
        <dbReference type="ChEBI" id="CHEBI:15378"/>
        <dbReference type="ChEBI" id="CHEBI:16389"/>
        <dbReference type="ChEBI" id="CHEBI:17976"/>
        <dbReference type="ChEBI" id="CHEBI:57540"/>
        <dbReference type="ChEBI" id="CHEBI:57945"/>
        <dbReference type="EC" id="7.1.1.2"/>
    </reaction>
</comment>
<feature type="transmembrane region" description="Helical" evidence="7">
    <location>
        <begin position="265"/>
        <end position="283"/>
    </location>
</feature>
<feature type="transmembrane region" description="Helical" evidence="7">
    <location>
        <begin position="355"/>
        <end position="378"/>
    </location>
</feature>
<evidence type="ECO:0000259" key="9">
    <source>
        <dbReference type="Pfam" id="PF00361"/>
    </source>
</evidence>
<keyword evidence="7" id="KW-0520">NAD</keyword>
<keyword evidence="4 7" id="KW-0812">Transmembrane</keyword>
<feature type="transmembrane region" description="Helical" evidence="7">
    <location>
        <begin position="236"/>
        <end position="259"/>
    </location>
</feature>
<organism evidence="10">
    <name type="scientific">Lotharella oceanica</name>
    <dbReference type="NCBI Taxonomy" id="641309"/>
    <lineage>
        <taxon>Eukaryota</taxon>
        <taxon>Sar</taxon>
        <taxon>Rhizaria</taxon>
        <taxon>Cercozoa</taxon>
        <taxon>Chlorarachniophyceae</taxon>
        <taxon>Lotharella</taxon>
    </lineage>
</organism>
<evidence type="ECO:0000256" key="8">
    <source>
        <dbReference type="SAM" id="SignalP"/>
    </source>
</evidence>
<feature type="transmembrane region" description="Helical" evidence="7">
    <location>
        <begin position="160"/>
        <end position="180"/>
    </location>
</feature>